<dbReference type="RefSeq" id="WP_178931977.1">
    <property type="nucleotide sequence ID" value="NZ_JACBAZ010000002.1"/>
</dbReference>
<reference evidence="1 2" key="1">
    <citation type="submission" date="2020-07" db="EMBL/GenBank/DDBJ databases">
        <title>Roseicoccus Jingziensis gen. nov., sp. nov., isolated from coastal seawater.</title>
        <authorList>
            <person name="Feng X."/>
        </authorList>
    </citation>
    <scope>NUCLEOTIDE SEQUENCE [LARGE SCALE GENOMIC DNA]</scope>
    <source>
        <strain evidence="1 2">N1E253</strain>
    </source>
</reference>
<evidence type="ECO:0000313" key="1">
    <source>
        <dbReference type="EMBL" id="NWK55463.1"/>
    </source>
</evidence>
<dbReference type="AlphaFoldDB" id="A0A851GD39"/>
<accession>A0A851GD39</accession>
<protein>
    <submittedName>
        <fullName evidence="1">Uncharacterized protein</fullName>
    </submittedName>
</protein>
<gene>
    <name evidence="1" type="ORF">HW115_07560</name>
</gene>
<evidence type="ECO:0000313" key="2">
    <source>
        <dbReference type="Proteomes" id="UP000557872"/>
    </source>
</evidence>
<proteinExistence type="predicted"/>
<comment type="caution">
    <text evidence="1">The sequence shown here is derived from an EMBL/GenBank/DDBJ whole genome shotgun (WGS) entry which is preliminary data.</text>
</comment>
<dbReference type="EMBL" id="JACBAZ010000002">
    <property type="protein sequence ID" value="NWK55463.1"/>
    <property type="molecule type" value="Genomic_DNA"/>
</dbReference>
<name>A0A851GD39_9BACT</name>
<sequence length="290" mass="32089">MPLHPNIIIHTMSHPCFLPIFSCLILFFGPSCQKGKSEALASNPEPPAEHARDAKIIHTYVALCDNKSQGIAPVPEKIGNGDDPANNLYWGCSDGSRSYFEKSKRWKRLSAGKVDGQQAIMQRLVFQHQETRAILVIDAWRGSTIEPCIEQFIQSIAGQHYESLTVNDAKGSHTINIGGGADFLCFIGHNGLMEFSVPALPANPKRKQQGDVAILCCQSDRFFQKHLGEGKHHAVLTTASNMYPGAFILHDTLEGWFKGESRQQLRQRAAKAYAKNQKISTKSALTVFSK</sequence>
<organism evidence="1 2">
    <name type="scientific">Oceaniferula marina</name>
    <dbReference type="NCBI Taxonomy" id="2748318"/>
    <lineage>
        <taxon>Bacteria</taxon>
        <taxon>Pseudomonadati</taxon>
        <taxon>Verrucomicrobiota</taxon>
        <taxon>Verrucomicrobiia</taxon>
        <taxon>Verrucomicrobiales</taxon>
        <taxon>Verrucomicrobiaceae</taxon>
        <taxon>Oceaniferula</taxon>
    </lineage>
</organism>
<dbReference type="Proteomes" id="UP000557872">
    <property type="component" value="Unassembled WGS sequence"/>
</dbReference>
<keyword evidence="2" id="KW-1185">Reference proteome</keyword>